<dbReference type="InterPro" id="IPR005814">
    <property type="entry name" value="Aminotrans_3"/>
</dbReference>
<sequence length="54" mass="6034">MANSGSEANDTQVKLVWYYNNALGRPEKKKFIAKAKAYHGSTWISASLLGYKLL</sequence>
<reference evidence="3 4" key="1">
    <citation type="submission" date="2019-07" db="EMBL/GenBank/DDBJ databases">
        <title>WGS assembly of Gossypium tomentosum.</title>
        <authorList>
            <person name="Chen Z.J."/>
            <person name="Sreedasyam A."/>
            <person name="Ando A."/>
            <person name="Song Q."/>
            <person name="De L."/>
            <person name="Hulse-Kemp A."/>
            <person name="Ding M."/>
            <person name="Ye W."/>
            <person name="Kirkbride R."/>
            <person name="Jenkins J."/>
            <person name="Plott C."/>
            <person name="Lovell J."/>
            <person name="Lin Y.-M."/>
            <person name="Vaughn R."/>
            <person name="Liu B."/>
            <person name="Li W."/>
            <person name="Simpson S."/>
            <person name="Scheffler B."/>
            <person name="Saski C."/>
            <person name="Grover C."/>
            <person name="Hu G."/>
            <person name="Conover J."/>
            <person name="Carlson J."/>
            <person name="Shu S."/>
            <person name="Boston L."/>
            <person name="Williams M."/>
            <person name="Peterson D."/>
            <person name="Mcgee K."/>
            <person name="Jones D."/>
            <person name="Wendel J."/>
            <person name="Stelly D."/>
            <person name="Grimwood J."/>
            <person name="Schmutz J."/>
        </authorList>
    </citation>
    <scope>NUCLEOTIDE SEQUENCE [LARGE SCALE GENOMIC DNA]</scope>
    <source>
        <strain evidence="3">7179.01</strain>
    </source>
</reference>
<evidence type="ECO:0000313" key="4">
    <source>
        <dbReference type="Proteomes" id="UP000322667"/>
    </source>
</evidence>
<dbReference type="GO" id="GO:0004015">
    <property type="term" value="F:adenosylmethionine-8-amino-7-oxononanoate transaminase activity"/>
    <property type="evidence" value="ECO:0007669"/>
    <property type="project" value="TreeGrafter"/>
</dbReference>
<gene>
    <name evidence="3" type="ORF">ES332_D05G362100v1</name>
</gene>
<organism evidence="3 4">
    <name type="scientific">Gossypium tomentosum</name>
    <name type="common">Hawaiian cotton</name>
    <name type="synonym">Gossypium sandvicense</name>
    <dbReference type="NCBI Taxonomy" id="34277"/>
    <lineage>
        <taxon>Eukaryota</taxon>
        <taxon>Viridiplantae</taxon>
        <taxon>Streptophyta</taxon>
        <taxon>Embryophyta</taxon>
        <taxon>Tracheophyta</taxon>
        <taxon>Spermatophyta</taxon>
        <taxon>Magnoliopsida</taxon>
        <taxon>eudicotyledons</taxon>
        <taxon>Gunneridae</taxon>
        <taxon>Pentapetalae</taxon>
        <taxon>rosids</taxon>
        <taxon>malvids</taxon>
        <taxon>Malvales</taxon>
        <taxon>Malvaceae</taxon>
        <taxon>Malvoideae</taxon>
        <taxon>Gossypium</taxon>
    </lineage>
</organism>
<keyword evidence="4" id="KW-1185">Reference proteome</keyword>
<evidence type="ECO:0000313" key="3">
    <source>
        <dbReference type="EMBL" id="TYH73919.1"/>
    </source>
</evidence>
<name>A0A5D2L4B8_GOSTO</name>
<dbReference type="GO" id="GO:0009102">
    <property type="term" value="P:biotin biosynthetic process"/>
    <property type="evidence" value="ECO:0007669"/>
    <property type="project" value="TreeGrafter"/>
</dbReference>
<dbReference type="InterPro" id="IPR015421">
    <property type="entry name" value="PyrdxlP-dep_Trfase_major"/>
</dbReference>
<dbReference type="EMBL" id="CM017627">
    <property type="protein sequence ID" value="TYH73919.1"/>
    <property type="molecule type" value="Genomic_DNA"/>
</dbReference>
<dbReference type="GO" id="GO:0009448">
    <property type="term" value="P:gamma-aminobutyric acid metabolic process"/>
    <property type="evidence" value="ECO:0007669"/>
    <property type="project" value="TreeGrafter"/>
</dbReference>
<dbReference type="SUPFAM" id="SSF53383">
    <property type="entry name" value="PLP-dependent transferases"/>
    <property type="match status" value="1"/>
</dbReference>
<dbReference type="InterPro" id="IPR015424">
    <property type="entry name" value="PyrdxlP-dep_Trfase"/>
</dbReference>
<dbReference type="Proteomes" id="UP000322667">
    <property type="component" value="Chromosome D05"/>
</dbReference>
<dbReference type="GO" id="GO:0030170">
    <property type="term" value="F:pyridoxal phosphate binding"/>
    <property type="evidence" value="ECO:0007669"/>
    <property type="project" value="InterPro"/>
</dbReference>
<keyword evidence="2" id="KW-0808">Transferase</keyword>
<accession>A0A5D2L4B8</accession>
<protein>
    <recommendedName>
        <fullName evidence="5">Ornithine aminotransferase</fullName>
    </recommendedName>
</protein>
<dbReference type="AlphaFoldDB" id="A0A5D2L4B8"/>
<proteinExistence type="predicted"/>
<dbReference type="Gene3D" id="3.40.640.10">
    <property type="entry name" value="Type I PLP-dependent aspartate aminotransferase-like (Major domain)"/>
    <property type="match status" value="1"/>
</dbReference>
<dbReference type="Pfam" id="PF00202">
    <property type="entry name" value="Aminotran_3"/>
    <property type="match status" value="1"/>
</dbReference>
<evidence type="ECO:0008006" key="5">
    <source>
        <dbReference type="Google" id="ProtNLM"/>
    </source>
</evidence>
<keyword evidence="1" id="KW-0032">Aminotransferase</keyword>
<evidence type="ECO:0000256" key="1">
    <source>
        <dbReference type="ARBA" id="ARBA00022576"/>
    </source>
</evidence>
<dbReference type="PANTHER" id="PTHR42684">
    <property type="entry name" value="ADENOSYLMETHIONINE-8-AMINO-7-OXONONANOATE AMINOTRANSFERASE"/>
    <property type="match status" value="1"/>
</dbReference>
<dbReference type="PANTHER" id="PTHR42684:SF3">
    <property type="entry name" value="ADENOSYLMETHIONINE-8-AMINO-7-OXONONANOATE AMINOTRANSFERASE"/>
    <property type="match status" value="1"/>
</dbReference>
<evidence type="ECO:0000256" key="2">
    <source>
        <dbReference type="ARBA" id="ARBA00022679"/>
    </source>
</evidence>